<comment type="caution">
    <text evidence="1">The sequence shown here is derived from an EMBL/GenBank/DDBJ whole genome shotgun (WGS) entry which is preliminary data.</text>
</comment>
<name>A0A0V1MWS9_9BILA</name>
<keyword evidence="2" id="KW-1185">Reference proteome</keyword>
<evidence type="ECO:0000313" key="1">
    <source>
        <dbReference type="EMBL" id="KRZ75966.1"/>
    </source>
</evidence>
<gene>
    <name evidence="1" type="ORF">T10_3751</name>
</gene>
<dbReference type="Proteomes" id="UP000054843">
    <property type="component" value="Unassembled WGS sequence"/>
</dbReference>
<accession>A0A0V1MWS9</accession>
<sequence>MKSFDVVNILRTSEAVNQTSRFDETSSSVSAILLHIKFHFSTLKTKCFYRSRLFEQSENVKEIQNYRLFQDHLMKKLNNKILLLDVNKFERVAPTFRSILTLI</sequence>
<organism evidence="1 2">
    <name type="scientific">Trichinella papuae</name>
    <dbReference type="NCBI Taxonomy" id="268474"/>
    <lineage>
        <taxon>Eukaryota</taxon>
        <taxon>Metazoa</taxon>
        <taxon>Ecdysozoa</taxon>
        <taxon>Nematoda</taxon>
        <taxon>Enoplea</taxon>
        <taxon>Dorylaimia</taxon>
        <taxon>Trichinellida</taxon>
        <taxon>Trichinellidae</taxon>
        <taxon>Trichinella</taxon>
    </lineage>
</organism>
<dbReference type="AlphaFoldDB" id="A0A0V1MWS9"/>
<proteinExistence type="predicted"/>
<protein>
    <submittedName>
        <fullName evidence="1">Uncharacterized protein</fullName>
    </submittedName>
</protein>
<dbReference type="EMBL" id="JYDO01000033">
    <property type="protein sequence ID" value="KRZ75966.1"/>
    <property type="molecule type" value="Genomic_DNA"/>
</dbReference>
<reference evidence="1 2" key="1">
    <citation type="submission" date="2015-01" db="EMBL/GenBank/DDBJ databases">
        <title>Evolution of Trichinella species and genotypes.</title>
        <authorList>
            <person name="Korhonen P.K."/>
            <person name="Edoardo P."/>
            <person name="Giuseppe L.R."/>
            <person name="Gasser R.B."/>
        </authorList>
    </citation>
    <scope>NUCLEOTIDE SEQUENCE [LARGE SCALE GENOMIC DNA]</scope>
    <source>
        <strain evidence="1">ISS1980</strain>
    </source>
</reference>
<evidence type="ECO:0000313" key="2">
    <source>
        <dbReference type="Proteomes" id="UP000054843"/>
    </source>
</evidence>